<gene>
    <name evidence="2" type="ORF">KI387_006442</name>
</gene>
<dbReference type="InterPro" id="IPR016123">
    <property type="entry name" value="Mog1/PsbP_a/b/a-sand"/>
</dbReference>
<dbReference type="NCBIfam" id="NF040946">
    <property type="entry name" value="PSII_PsbP"/>
    <property type="match status" value="1"/>
</dbReference>
<accession>A0AA38GPT6</accession>
<dbReference type="Gene3D" id="3.40.1000.10">
    <property type="entry name" value="Mog1/PsbP, alpha/beta/alpha sandwich"/>
    <property type="match status" value="1"/>
</dbReference>
<evidence type="ECO:0000259" key="1">
    <source>
        <dbReference type="Pfam" id="PF01789"/>
    </source>
</evidence>
<dbReference type="SUPFAM" id="SSF55724">
    <property type="entry name" value="Mog1p/PsbP-like"/>
    <property type="match status" value="1"/>
</dbReference>
<dbReference type="EMBL" id="JAHRHJ020000002">
    <property type="protein sequence ID" value="KAH9326264.1"/>
    <property type="molecule type" value="Genomic_DNA"/>
</dbReference>
<feature type="domain" description="PsbP C-terminal" evidence="1">
    <location>
        <begin position="88"/>
        <end position="206"/>
    </location>
</feature>
<comment type="caution">
    <text evidence="2">The sequence shown here is derived from an EMBL/GenBank/DDBJ whole genome shotgun (WGS) entry which is preliminary data.</text>
</comment>
<dbReference type="Proteomes" id="UP000824469">
    <property type="component" value="Unassembled WGS sequence"/>
</dbReference>
<dbReference type="GO" id="GO:0009654">
    <property type="term" value="C:photosystem II oxygen evolving complex"/>
    <property type="evidence" value="ECO:0007669"/>
    <property type="project" value="InterPro"/>
</dbReference>
<dbReference type="InterPro" id="IPR002683">
    <property type="entry name" value="PsbP_C"/>
</dbReference>
<sequence length="206" mass="22528">ETMAMQNPPVLHKALSSLTPCQVLLLNQTSFACYKRCMPSVVRACAHGDAIVLPKPGSTARRGFLEAVGVLTANVFLTDATLAEKSPKGYQTVLDKFDGYSFLYPFGWQEVVVKGQDKTYKDVIEPLESVSVTIVPTSKTDIHELGPPDEVAETLVKKVLSSSTQKTKIVNVKERTAEGKNYYTFEFVAKAPNYTRHALGTVAIGN</sequence>
<dbReference type="GO" id="GO:0015979">
    <property type="term" value="P:photosynthesis"/>
    <property type="evidence" value="ECO:0007669"/>
    <property type="project" value="InterPro"/>
</dbReference>
<feature type="non-terminal residue" evidence="2">
    <location>
        <position position="1"/>
    </location>
</feature>
<dbReference type="Pfam" id="PF01789">
    <property type="entry name" value="PsbP"/>
    <property type="match status" value="1"/>
</dbReference>
<keyword evidence="3" id="KW-1185">Reference proteome</keyword>
<name>A0AA38GPT6_TAXCH</name>
<feature type="non-terminal residue" evidence="2">
    <location>
        <position position="206"/>
    </location>
</feature>
<evidence type="ECO:0000313" key="2">
    <source>
        <dbReference type="EMBL" id="KAH9326264.1"/>
    </source>
</evidence>
<dbReference type="OMA" id="ACAQGET"/>
<protein>
    <recommendedName>
        <fullName evidence="1">PsbP C-terminal domain-containing protein</fullName>
    </recommendedName>
</protein>
<proteinExistence type="predicted"/>
<dbReference type="GO" id="GO:0019898">
    <property type="term" value="C:extrinsic component of membrane"/>
    <property type="evidence" value="ECO:0007669"/>
    <property type="project" value="InterPro"/>
</dbReference>
<dbReference type="GO" id="GO:0005509">
    <property type="term" value="F:calcium ion binding"/>
    <property type="evidence" value="ECO:0007669"/>
    <property type="project" value="InterPro"/>
</dbReference>
<reference evidence="2 3" key="1">
    <citation type="journal article" date="2021" name="Nat. Plants">
        <title>The Taxus genome provides insights into paclitaxel biosynthesis.</title>
        <authorList>
            <person name="Xiong X."/>
            <person name="Gou J."/>
            <person name="Liao Q."/>
            <person name="Li Y."/>
            <person name="Zhou Q."/>
            <person name="Bi G."/>
            <person name="Li C."/>
            <person name="Du R."/>
            <person name="Wang X."/>
            <person name="Sun T."/>
            <person name="Guo L."/>
            <person name="Liang H."/>
            <person name="Lu P."/>
            <person name="Wu Y."/>
            <person name="Zhang Z."/>
            <person name="Ro D.K."/>
            <person name="Shang Y."/>
            <person name="Huang S."/>
            <person name="Yan J."/>
        </authorList>
    </citation>
    <scope>NUCLEOTIDE SEQUENCE [LARGE SCALE GENOMIC DNA]</scope>
    <source>
        <strain evidence="2">Ta-2019</strain>
    </source>
</reference>
<dbReference type="PANTHER" id="PTHR31407:SF4">
    <property type="entry name" value="PSBP-LIKE PROTEIN 1, CHLOROPLASTIC"/>
    <property type="match status" value="1"/>
</dbReference>
<dbReference type="PANTHER" id="PTHR31407">
    <property type="match status" value="1"/>
</dbReference>
<organism evidence="2 3">
    <name type="scientific">Taxus chinensis</name>
    <name type="common">Chinese yew</name>
    <name type="synonym">Taxus wallichiana var. chinensis</name>
    <dbReference type="NCBI Taxonomy" id="29808"/>
    <lineage>
        <taxon>Eukaryota</taxon>
        <taxon>Viridiplantae</taxon>
        <taxon>Streptophyta</taxon>
        <taxon>Embryophyta</taxon>
        <taxon>Tracheophyta</taxon>
        <taxon>Spermatophyta</taxon>
        <taxon>Pinopsida</taxon>
        <taxon>Pinidae</taxon>
        <taxon>Conifers II</taxon>
        <taxon>Cupressales</taxon>
        <taxon>Taxaceae</taxon>
        <taxon>Taxus</taxon>
    </lineage>
</organism>
<evidence type="ECO:0000313" key="3">
    <source>
        <dbReference type="Proteomes" id="UP000824469"/>
    </source>
</evidence>
<dbReference type="AlphaFoldDB" id="A0AA38GPT6"/>